<evidence type="ECO:0000313" key="1">
    <source>
        <dbReference type="EMBL" id="PCJ39522.1"/>
    </source>
</evidence>
<dbReference type="CDD" id="cd09736">
    <property type="entry name" value="Csy2_I-F"/>
    <property type="match status" value="1"/>
</dbReference>
<dbReference type="InterPro" id="IPR013398">
    <property type="entry name" value="CRISPR-assoc_prot_Csy2"/>
</dbReference>
<sequence>MSYKKILLLPHLRIHNANALSSPFTIGFPAMTAWLGVSHALQRKLNEYGIALKITSTGIVSHQMDLQTYRGGNDYVSSIISTGNPLVPKKKKVKGEPWSSFERPSFIEEARCHLDVSLLIELQGISQEQDDEVKERVTHLLNSKIKIAGGDIQGFNPPDIFVIEEGNDASLRKLTRKVMPGYVLIERRDLMLEAMQQGQDAMDALIDYVAIHHSCEQTEDEEVLWKSRRKTQKDKPAGWVVPIATGFHGISELGQAKNQRDPETPHRFAESLVTLGEFKMPHRFDSITQMLWRYHVDGLNNLYQCLPLNSIADDLGDEFA</sequence>
<dbReference type="Pfam" id="PF09614">
    <property type="entry name" value="Cas_Csy2"/>
    <property type="match status" value="1"/>
</dbReference>
<comment type="caution">
    <text evidence="1">The sequence shown here is derived from an EMBL/GenBank/DDBJ whole genome shotgun (WGS) entry which is preliminary data.</text>
</comment>
<organism evidence="1 2">
    <name type="scientific">SAR86 cluster bacterium</name>
    <dbReference type="NCBI Taxonomy" id="2030880"/>
    <lineage>
        <taxon>Bacteria</taxon>
        <taxon>Pseudomonadati</taxon>
        <taxon>Pseudomonadota</taxon>
        <taxon>Gammaproteobacteria</taxon>
        <taxon>SAR86 cluster</taxon>
    </lineage>
</organism>
<reference evidence="2" key="1">
    <citation type="submission" date="2017-08" db="EMBL/GenBank/DDBJ databases">
        <title>A dynamic microbial community with high functional redundancy inhabits the cold, oxic subseafloor aquifer.</title>
        <authorList>
            <person name="Tully B.J."/>
            <person name="Wheat C.G."/>
            <person name="Glazer B.T."/>
            <person name="Huber J.A."/>
        </authorList>
    </citation>
    <scope>NUCLEOTIDE SEQUENCE [LARGE SCALE GENOMIC DNA]</scope>
</reference>
<protein>
    <submittedName>
        <fullName evidence="1">Type I-F CRISPR-associated protein Csy2</fullName>
    </submittedName>
</protein>
<dbReference type="AlphaFoldDB" id="A0A2A5C6T4"/>
<dbReference type="Proteomes" id="UP000228987">
    <property type="component" value="Unassembled WGS sequence"/>
</dbReference>
<gene>
    <name evidence="1" type="primary">csy2</name>
    <name evidence="1" type="ORF">COA71_13780</name>
</gene>
<accession>A0A2A5C6T4</accession>
<evidence type="ECO:0000313" key="2">
    <source>
        <dbReference type="Proteomes" id="UP000228987"/>
    </source>
</evidence>
<dbReference type="EMBL" id="NVWI01000014">
    <property type="protein sequence ID" value="PCJ39522.1"/>
    <property type="molecule type" value="Genomic_DNA"/>
</dbReference>
<name>A0A2A5C6T4_9GAMM</name>
<proteinExistence type="predicted"/>
<dbReference type="NCBIfam" id="TIGR02565">
    <property type="entry name" value="cas_Csy2"/>
    <property type="match status" value="1"/>
</dbReference>